<dbReference type="GO" id="GO:1901170">
    <property type="term" value="P:naphthalene catabolic process"/>
    <property type="evidence" value="ECO:0007669"/>
    <property type="project" value="InterPro"/>
</dbReference>
<dbReference type="Gene3D" id="3.40.30.10">
    <property type="entry name" value="Glutaredoxin"/>
    <property type="match status" value="1"/>
</dbReference>
<gene>
    <name evidence="2" type="ORF">METZ01_LOCUS451820</name>
</gene>
<dbReference type="InterPro" id="IPR036249">
    <property type="entry name" value="Thioredoxin-like_sf"/>
</dbReference>
<organism evidence="2">
    <name type="scientific">marine metagenome</name>
    <dbReference type="NCBI Taxonomy" id="408172"/>
    <lineage>
        <taxon>unclassified sequences</taxon>
        <taxon>metagenomes</taxon>
        <taxon>ecological metagenomes</taxon>
    </lineage>
</organism>
<dbReference type="InterPro" id="IPR051924">
    <property type="entry name" value="GST_Kappa/NadH"/>
</dbReference>
<sequence>MSKKVEFLFDVGSPTAYLAYTQLPGIAEKTEAEILWTPILLGGLFKAVGNQSPAFLKPKSEWMSNDIPRFAKRYGVPFRSNEHFPVNTLPLMRGAIASQEDGTLGKYLNCVFRAMWVDSKKMDDPEIIGKTLTQDCLDAEHIFARVQEQTVKDRLIHNTEEAAKRGAFGAPTFFIGTDMFFGQDRLDFVEEFLSR</sequence>
<dbReference type="InterPro" id="IPR001853">
    <property type="entry name" value="DSBA-like_thioredoxin_dom"/>
</dbReference>
<protein>
    <recommendedName>
        <fullName evidence="1">DSBA-like thioredoxin domain-containing protein</fullName>
    </recommendedName>
</protein>
<dbReference type="CDD" id="cd03022">
    <property type="entry name" value="DsbA_HCCA_Iso"/>
    <property type="match status" value="1"/>
</dbReference>
<dbReference type="InterPro" id="IPR044087">
    <property type="entry name" value="NahD-like"/>
</dbReference>
<name>A0A382ZTL5_9ZZZZ</name>
<dbReference type="GO" id="GO:0004602">
    <property type="term" value="F:glutathione peroxidase activity"/>
    <property type="evidence" value="ECO:0007669"/>
    <property type="project" value="TreeGrafter"/>
</dbReference>
<dbReference type="PIRSF" id="PIRSF006386">
    <property type="entry name" value="HCCAis_GSTk"/>
    <property type="match status" value="1"/>
</dbReference>
<proteinExistence type="predicted"/>
<dbReference type="PANTHER" id="PTHR42943">
    <property type="entry name" value="GLUTATHIONE S-TRANSFERASE KAPPA"/>
    <property type="match status" value="1"/>
</dbReference>
<dbReference type="EMBL" id="UINC01186653">
    <property type="protein sequence ID" value="SVD98966.1"/>
    <property type="molecule type" value="Genomic_DNA"/>
</dbReference>
<evidence type="ECO:0000313" key="2">
    <source>
        <dbReference type="EMBL" id="SVD98966.1"/>
    </source>
</evidence>
<dbReference type="AlphaFoldDB" id="A0A382ZTL5"/>
<accession>A0A382ZTL5</accession>
<dbReference type="InterPro" id="IPR014440">
    <property type="entry name" value="HCCAis_GSTk"/>
</dbReference>
<dbReference type="GO" id="GO:0004364">
    <property type="term" value="F:glutathione transferase activity"/>
    <property type="evidence" value="ECO:0007669"/>
    <property type="project" value="TreeGrafter"/>
</dbReference>
<dbReference type="Pfam" id="PF01323">
    <property type="entry name" value="DSBA"/>
    <property type="match status" value="1"/>
</dbReference>
<dbReference type="PANTHER" id="PTHR42943:SF2">
    <property type="entry name" value="GLUTATHIONE S-TRANSFERASE KAPPA 1"/>
    <property type="match status" value="1"/>
</dbReference>
<reference evidence="2" key="1">
    <citation type="submission" date="2018-05" db="EMBL/GenBank/DDBJ databases">
        <authorList>
            <person name="Lanie J.A."/>
            <person name="Ng W.-L."/>
            <person name="Kazmierczak K.M."/>
            <person name="Andrzejewski T.M."/>
            <person name="Davidsen T.M."/>
            <person name="Wayne K.J."/>
            <person name="Tettelin H."/>
            <person name="Glass J.I."/>
            <person name="Rusch D."/>
            <person name="Podicherti R."/>
            <person name="Tsui H.-C.T."/>
            <person name="Winkler M.E."/>
        </authorList>
    </citation>
    <scope>NUCLEOTIDE SEQUENCE</scope>
</reference>
<dbReference type="GO" id="GO:0006749">
    <property type="term" value="P:glutathione metabolic process"/>
    <property type="evidence" value="ECO:0007669"/>
    <property type="project" value="TreeGrafter"/>
</dbReference>
<dbReference type="GO" id="GO:0018845">
    <property type="term" value="F:2-hydroxychromene-2-carboxylate isomerase activity"/>
    <property type="evidence" value="ECO:0007669"/>
    <property type="project" value="InterPro"/>
</dbReference>
<dbReference type="SUPFAM" id="SSF52833">
    <property type="entry name" value="Thioredoxin-like"/>
    <property type="match status" value="1"/>
</dbReference>
<feature type="domain" description="DSBA-like thioredoxin" evidence="1">
    <location>
        <begin position="5"/>
        <end position="193"/>
    </location>
</feature>
<evidence type="ECO:0000259" key="1">
    <source>
        <dbReference type="Pfam" id="PF01323"/>
    </source>
</evidence>